<comment type="caution">
    <text evidence="2">The sequence shown here is derived from an EMBL/GenBank/DDBJ whole genome shotgun (WGS) entry which is preliminary data.</text>
</comment>
<evidence type="ECO:0000313" key="3">
    <source>
        <dbReference type="Proteomes" id="UP000765509"/>
    </source>
</evidence>
<evidence type="ECO:0000313" key="2">
    <source>
        <dbReference type="EMBL" id="MBW0568390.1"/>
    </source>
</evidence>
<sequence>MLSQLDSPSMASSGHFDPSQTYDGYKAAVVLDPACTECLAKGKDCFEHYNPRSSKCHYCYIGKKPCHQTGRQVSNVSRYLWRKTDGPFGKEFPVSEAPTPPATSGYSACE</sequence>
<gene>
    <name evidence="2" type="ORF">O181_108105</name>
</gene>
<evidence type="ECO:0000256" key="1">
    <source>
        <dbReference type="SAM" id="MobiDB-lite"/>
    </source>
</evidence>
<reference evidence="2" key="1">
    <citation type="submission" date="2021-03" db="EMBL/GenBank/DDBJ databases">
        <title>Draft genome sequence of rust myrtle Austropuccinia psidii MF-1, a brazilian biotype.</title>
        <authorList>
            <person name="Quecine M.C."/>
            <person name="Pachon D.M.R."/>
            <person name="Bonatelli M.L."/>
            <person name="Correr F.H."/>
            <person name="Franceschini L.M."/>
            <person name="Leite T.F."/>
            <person name="Margarido G.R.A."/>
            <person name="Almeida C.A."/>
            <person name="Ferrarezi J.A."/>
            <person name="Labate C.A."/>
        </authorList>
    </citation>
    <scope>NUCLEOTIDE SEQUENCE</scope>
    <source>
        <strain evidence="2">MF-1</strain>
    </source>
</reference>
<proteinExistence type="predicted"/>
<dbReference type="AlphaFoldDB" id="A0A9Q3JVT4"/>
<dbReference type="EMBL" id="AVOT02082532">
    <property type="protein sequence ID" value="MBW0568390.1"/>
    <property type="molecule type" value="Genomic_DNA"/>
</dbReference>
<feature type="region of interest" description="Disordered" evidence="1">
    <location>
        <begin position="91"/>
        <end position="110"/>
    </location>
</feature>
<name>A0A9Q3JVT4_9BASI</name>
<keyword evidence="3" id="KW-1185">Reference proteome</keyword>
<dbReference type="Proteomes" id="UP000765509">
    <property type="component" value="Unassembled WGS sequence"/>
</dbReference>
<protein>
    <submittedName>
        <fullName evidence="2">Uncharacterized protein</fullName>
    </submittedName>
</protein>
<organism evidence="2 3">
    <name type="scientific">Austropuccinia psidii MF-1</name>
    <dbReference type="NCBI Taxonomy" id="1389203"/>
    <lineage>
        <taxon>Eukaryota</taxon>
        <taxon>Fungi</taxon>
        <taxon>Dikarya</taxon>
        <taxon>Basidiomycota</taxon>
        <taxon>Pucciniomycotina</taxon>
        <taxon>Pucciniomycetes</taxon>
        <taxon>Pucciniales</taxon>
        <taxon>Sphaerophragmiaceae</taxon>
        <taxon>Austropuccinia</taxon>
    </lineage>
</organism>
<accession>A0A9Q3JVT4</accession>